<sequence>MAAKSAEQSPAGCLASALVVTLATQDGFLHASFVGGQNNGQVWFSPGTPVFTHSTRPHQNNKMYIKSLNCSFILIYRAFYYSYGSSHNAASCEERPHTL</sequence>
<name>A0A9D4D168_DREPO</name>
<proteinExistence type="predicted"/>
<protein>
    <submittedName>
        <fullName evidence="1">Uncharacterized protein</fullName>
    </submittedName>
</protein>
<gene>
    <name evidence="1" type="ORF">DPMN_043818</name>
</gene>
<dbReference type="AlphaFoldDB" id="A0A9D4D168"/>
<dbReference type="Proteomes" id="UP000828390">
    <property type="component" value="Unassembled WGS sequence"/>
</dbReference>
<comment type="caution">
    <text evidence="1">The sequence shown here is derived from an EMBL/GenBank/DDBJ whole genome shotgun (WGS) entry which is preliminary data.</text>
</comment>
<reference evidence="1" key="1">
    <citation type="journal article" date="2019" name="bioRxiv">
        <title>The Genome of the Zebra Mussel, Dreissena polymorpha: A Resource for Invasive Species Research.</title>
        <authorList>
            <person name="McCartney M.A."/>
            <person name="Auch B."/>
            <person name="Kono T."/>
            <person name="Mallez S."/>
            <person name="Zhang Y."/>
            <person name="Obille A."/>
            <person name="Becker A."/>
            <person name="Abrahante J.E."/>
            <person name="Garbe J."/>
            <person name="Badalamenti J.P."/>
            <person name="Herman A."/>
            <person name="Mangelson H."/>
            <person name="Liachko I."/>
            <person name="Sullivan S."/>
            <person name="Sone E.D."/>
            <person name="Koren S."/>
            <person name="Silverstein K.A.T."/>
            <person name="Beckman K.B."/>
            <person name="Gohl D.M."/>
        </authorList>
    </citation>
    <scope>NUCLEOTIDE SEQUENCE</scope>
    <source>
        <strain evidence="1">Duluth1</strain>
        <tissue evidence="1">Whole animal</tissue>
    </source>
</reference>
<accession>A0A9D4D168</accession>
<reference evidence="1" key="2">
    <citation type="submission" date="2020-11" db="EMBL/GenBank/DDBJ databases">
        <authorList>
            <person name="McCartney M.A."/>
            <person name="Auch B."/>
            <person name="Kono T."/>
            <person name="Mallez S."/>
            <person name="Becker A."/>
            <person name="Gohl D.M."/>
            <person name="Silverstein K.A.T."/>
            <person name="Koren S."/>
            <person name="Bechman K.B."/>
            <person name="Herman A."/>
            <person name="Abrahante J.E."/>
            <person name="Garbe J."/>
        </authorList>
    </citation>
    <scope>NUCLEOTIDE SEQUENCE</scope>
    <source>
        <strain evidence="1">Duluth1</strain>
        <tissue evidence="1">Whole animal</tissue>
    </source>
</reference>
<evidence type="ECO:0000313" key="2">
    <source>
        <dbReference type="Proteomes" id="UP000828390"/>
    </source>
</evidence>
<dbReference type="EMBL" id="JAIWYP010000011">
    <property type="protein sequence ID" value="KAH3737236.1"/>
    <property type="molecule type" value="Genomic_DNA"/>
</dbReference>
<organism evidence="1 2">
    <name type="scientific">Dreissena polymorpha</name>
    <name type="common">Zebra mussel</name>
    <name type="synonym">Mytilus polymorpha</name>
    <dbReference type="NCBI Taxonomy" id="45954"/>
    <lineage>
        <taxon>Eukaryota</taxon>
        <taxon>Metazoa</taxon>
        <taxon>Spiralia</taxon>
        <taxon>Lophotrochozoa</taxon>
        <taxon>Mollusca</taxon>
        <taxon>Bivalvia</taxon>
        <taxon>Autobranchia</taxon>
        <taxon>Heteroconchia</taxon>
        <taxon>Euheterodonta</taxon>
        <taxon>Imparidentia</taxon>
        <taxon>Neoheterodontei</taxon>
        <taxon>Myida</taxon>
        <taxon>Dreissenoidea</taxon>
        <taxon>Dreissenidae</taxon>
        <taxon>Dreissena</taxon>
    </lineage>
</organism>
<evidence type="ECO:0000313" key="1">
    <source>
        <dbReference type="EMBL" id="KAH3737236.1"/>
    </source>
</evidence>
<keyword evidence="2" id="KW-1185">Reference proteome</keyword>